<dbReference type="AlphaFoldDB" id="A0A8J9RYM6"/>
<feature type="region of interest" description="Disordered" evidence="1">
    <location>
        <begin position="31"/>
        <end position="58"/>
    </location>
</feature>
<evidence type="ECO:0000313" key="2">
    <source>
        <dbReference type="EMBL" id="CAG9276699.1"/>
    </source>
</evidence>
<feature type="compositionally biased region" description="Basic residues" evidence="1">
    <location>
        <begin position="40"/>
        <end position="50"/>
    </location>
</feature>
<name>A0A8J9RYM6_PHATR</name>
<evidence type="ECO:0000256" key="1">
    <source>
        <dbReference type="SAM" id="MobiDB-lite"/>
    </source>
</evidence>
<dbReference type="EMBL" id="OU594942">
    <property type="protein sequence ID" value="CAG9276699.1"/>
    <property type="molecule type" value="Genomic_DNA"/>
</dbReference>
<gene>
    <name evidence="2" type="ORF">PTTT1_LOCUS1537</name>
</gene>
<dbReference type="OMA" id="HNHFMRD"/>
<proteinExistence type="predicted"/>
<accession>A0A8J9RYM6</accession>
<dbReference type="Gene3D" id="6.10.250.3440">
    <property type="match status" value="1"/>
</dbReference>
<dbReference type="Proteomes" id="UP000836788">
    <property type="component" value="Chromosome 1"/>
</dbReference>
<protein>
    <submittedName>
        <fullName evidence="2">Uncharacterized protein</fullName>
    </submittedName>
</protein>
<reference evidence="2" key="1">
    <citation type="submission" date="2022-02" db="EMBL/GenBank/DDBJ databases">
        <authorList>
            <person name="Giguere J D."/>
        </authorList>
    </citation>
    <scope>NUCLEOTIDE SEQUENCE</scope>
    <source>
        <strain evidence="2">CCAP 1055/1</strain>
    </source>
</reference>
<organism evidence="2">
    <name type="scientific">Phaeodactylum tricornutum</name>
    <name type="common">Diatom</name>
    <dbReference type="NCBI Taxonomy" id="2850"/>
    <lineage>
        <taxon>Eukaryota</taxon>
        <taxon>Sar</taxon>
        <taxon>Stramenopiles</taxon>
        <taxon>Ochrophyta</taxon>
        <taxon>Bacillariophyta</taxon>
        <taxon>Bacillariophyceae</taxon>
        <taxon>Bacillariophycidae</taxon>
        <taxon>Naviculales</taxon>
        <taxon>Phaeodactylaceae</taxon>
        <taxon>Phaeodactylum</taxon>
    </lineage>
</organism>
<sequence length="168" mass="18849">MLYTAGIRSIVTLSPSRLLVPVAGATQVRCFSDPDGPKQRVVKAKKKKKGTGQQTESARSRELDLVLAALDAPSSKEPPIDDAEKARRYQIGRNYVIGSFERHNEIDHDLTCKIHIKQHALNMLPKGTKLREEALKTDTKSPPLWRNLPVWTPPIPGFDPSQFVDREE</sequence>